<evidence type="ECO:0000313" key="4">
    <source>
        <dbReference type="EMBL" id="KAF2213358.1"/>
    </source>
</evidence>
<dbReference type="EMBL" id="ML992670">
    <property type="protein sequence ID" value="KAF2213358.1"/>
    <property type="molecule type" value="Genomic_DNA"/>
</dbReference>
<evidence type="ECO:0000256" key="2">
    <source>
        <dbReference type="SAM" id="Phobius"/>
    </source>
</evidence>
<evidence type="ECO:0000256" key="1">
    <source>
        <dbReference type="SAM" id="MobiDB-lite"/>
    </source>
</evidence>
<keyword evidence="5" id="KW-1185">Reference proteome</keyword>
<accession>A0A6A6FJE6</accession>
<protein>
    <submittedName>
        <fullName evidence="4">Uncharacterized protein</fullName>
    </submittedName>
</protein>
<feature type="signal peptide" evidence="3">
    <location>
        <begin position="1"/>
        <end position="21"/>
    </location>
</feature>
<reference evidence="4" key="1">
    <citation type="journal article" date="2020" name="Stud. Mycol.">
        <title>101 Dothideomycetes genomes: a test case for predicting lifestyles and emergence of pathogens.</title>
        <authorList>
            <person name="Haridas S."/>
            <person name="Albert R."/>
            <person name="Binder M."/>
            <person name="Bloem J."/>
            <person name="Labutti K."/>
            <person name="Salamov A."/>
            <person name="Andreopoulos B."/>
            <person name="Baker S."/>
            <person name="Barry K."/>
            <person name="Bills G."/>
            <person name="Bluhm B."/>
            <person name="Cannon C."/>
            <person name="Castanera R."/>
            <person name="Culley D."/>
            <person name="Daum C."/>
            <person name="Ezra D."/>
            <person name="Gonzalez J."/>
            <person name="Henrissat B."/>
            <person name="Kuo A."/>
            <person name="Liang C."/>
            <person name="Lipzen A."/>
            <person name="Lutzoni F."/>
            <person name="Magnuson J."/>
            <person name="Mondo S."/>
            <person name="Nolan M."/>
            <person name="Ohm R."/>
            <person name="Pangilinan J."/>
            <person name="Park H.-J."/>
            <person name="Ramirez L."/>
            <person name="Alfaro M."/>
            <person name="Sun H."/>
            <person name="Tritt A."/>
            <person name="Yoshinaga Y."/>
            <person name="Zwiers L.-H."/>
            <person name="Turgeon B."/>
            <person name="Goodwin S."/>
            <person name="Spatafora J."/>
            <person name="Crous P."/>
            <person name="Grigoriev I."/>
        </authorList>
    </citation>
    <scope>NUCLEOTIDE SEQUENCE</scope>
    <source>
        <strain evidence="4">SCOH1-5</strain>
    </source>
</reference>
<evidence type="ECO:0000313" key="5">
    <source>
        <dbReference type="Proteomes" id="UP000799539"/>
    </source>
</evidence>
<keyword evidence="2" id="KW-0472">Membrane</keyword>
<proteinExistence type="predicted"/>
<organism evidence="4 5">
    <name type="scientific">Cercospora zeae-maydis SCOH1-5</name>
    <dbReference type="NCBI Taxonomy" id="717836"/>
    <lineage>
        <taxon>Eukaryota</taxon>
        <taxon>Fungi</taxon>
        <taxon>Dikarya</taxon>
        <taxon>Ascomycota</taxon>
        <taxon>Pezizomycotina</taxon>
        <taxon>Dothideomycetes</taxon>
        <taxon>Dothideomycetidae</taxon>
        <taxon>Mycosphaerellales</taxon>
        <taxon>Mycosphaerellaceae</taxon>
        <taxon>Cercospora</taxon>
    </lineage>
</organism>
<feature type="chain" id="PRO_5025434028" evidence="3">
    <location>
        <begin position="22"/>
        <end position="437"/>
    </location>
</feature>
<sequence>MKSSSRFFGAALLQNALTCNAWLVVEHSGLACSGQRLHEHEAFIPNQNVDCRMVQNRGVASSLVVTVREDGEGPFVFDLWSDGAPTCSVPVGAGGILGLCCQTVCKLQADPFAPRTVNPGDTSLCFPLEGATYFSITPGPEIRAPRGVGKPETSLAIRGSTDLAIRQVEPLPNRNIVMAAIFTALAATTTGVTGLVAQCPNAVNSWTEAVQCAGGIIAFLFEAIASFYAVRATRQGARTAMTGDPYADFLGLVEDEPLLLDNGETTVVVSKMLDRSMARAGVEDPELHIVMQSTNKATGEVSSAAVDWNPSTDWTMASSGPNQGSVNQRAGTSARRSTGSDGLSSSSTNEKRQVESLTAYYSWRDWGQDAWNFAPRNENDRRAMALNVYEIIKNNGNIADFCLDMGLPGSSGLPSSVNTGYFALFEGNFRDQLSSCP</sequence>
<keyword evidence="2" id="KW-1133">Transmembrane helix</keyword>
<keyword evidence="3" id="KW-0732">Signal</keyword>
<gene>
    <name evidence="4" type="ORF">CERZMDRAFT_96205</name>
</gene>
<feature type="compositionally biased region" description="Low complexity" evidence="1">
    <location>
        <begin position="337"/>
        <end position="348"/>
    </location>
</feature>
<feature type="transmembrane region" description="Helical" evidence="2">
    <location>
        <begin position="176"/>
        <end position="197"/>
    </location>
</feature>
<dbReference type="AlphaFoldDB" id="A0A6A6FJE6"/>
<dbReference type="Proteomes" id="UP000799539">
    <property type="component" value="Unassembled WGS sequence"/>
</dbReference>
<keyword evidence="2" id="KW-0812">Transmembrane</keyword>
<name>A0A6A6FJE6_9PEZI</name>
<feature type="transmembrane region" description="Helical" evidence="2">
    <location>
        <begin position="209"/>
        <end position="230"/>
    </location>
</feature>
<feature type="compositionally biased region" description="Polar residues" evidence="1">
    <location>
        <begin position="310"/>
        <end position="336"/>
    </location>
</feature>
<evidence type="ECO:0000256" key="3">
    <source>
        <dbReference type="SAM" id="SignalP"/>
    </source>
</evidence>
<feature type="region of interest" description="Disordered" evidence="1">
    <location>
        <begin position="310"/>
        <end position="351"/>
    </location>
</feature>